<organism evidence="1 2">
    <name type="scientific">Cryptosporangium aurantiacum</name>
    <dbReference type="NCBI Taxonomy" id="134849"/>
    <lineage>
        <taxon>Bacteria</taxon>
        <taxon>Bacillati</taxon>
        <taxon>Actinomycetota</taxon>
        <taxon>Actinomycetes</taxon>
        <taxon>Cryptosporangiales</taxon>
        <taxon>Cryptosporangiaceae</taxon>
        <taxon>Cryptosporangium</taxon>
    </lineage>
</organism>
<dbReference type="AlphaFoldDB" id="A0A1M7I869"/>
<sequence length="61" mass="6537">MFFTEVLGRICGRTKAPGADRLGPAEALNAANAVLQLEVSLFAPDPRQDSARLLKLGRICP</sequence>
<evidence type="ECO:0000313" key="1">
    <source>
        <dbReference type="EMBL" id="SHM37006.1"/>
    </source>
</evidence>
<accession>A0A1M7I869</accession>
<protein>
    <submittedName>
        <fullName evidence="1">Uncharacterized protein</fullName>
    </submittedName>
</protein>
<evidence type="ECO:0000313" key="2">
    <source>
        <dbReference type="Proteomes" id="UP000184440"/>
    </source>
</evidence>
<keyword evidence="2" id="KW-1185">Reference proteome</keyword>
<gene>
    <name evidence="1" type="ORF">SAMN05443668_101424</name>
</gene>
<proteinExistence type="predicted"/>
<reference evidence="1 2" key="1">
    <citation type="submission" date="2016-11" db="EMBL/GenBank/DDBJ databases">
        <authorList>
            <person name="Jaros S."/>
            <person name="Januszkiewicz K."/>
            <person name="Wedrychowicz H."/>
        </authorList>
    </citation>
    <scope>NUCLEOTIDE SEQUENCE [LARGE SCALE GENOMIC DNA]</scope>
    <source>
        <strain evidence="1 2">DSM 46144</strain>
    </source>
</reference>
<dbReference type="Proteomes" id="UP000184440">
    <property type="component" value="Unassembled WGS sequence"/>
</dbReference>
<name>A0A1M7I869_9ACTN</name>
<dbReference type="EMBL" id="FRCS01000001">
    <property type="protein sequence ID" value="SHM37006.1"/>
    <property type="molecule type" value="Genomic_DNA"/>
</dbReference>